<feature type="region of interest" description="Disordered" evidence="1">
    <location>
        <begin position="169"/>
        <end position="198"/>
    </location>
</feature>
<sequence length="283" mass="32045">MGARLLRRGDTCTLGGGIYPFEREHAKELAATILKAIRRETRKKRPRATPAGIITVAIISTWLDSILDPPAPPMLMDAQTKEPLLFTMDTYRVSDWPALEDILAAQDNVEQEDENVWIWAESIDEERYRSLARLERLSTGLMEVECRTTGRANAARKWLESLAGSLLSHTGRKTEDPREKLRDELASRPGPAAKKHTSEIPLELQREIISKYMTDHYTSWPTIPLPALNGKTPLQAAKLKTYRPKLVELLKHIEQGEAKRAKDSGIPAFDIGFLWERLGLTRE</sequence>
<dbReference type="AlphaFoldDB" id="A0A212KGX9"/>
<name>A0A212KGX9_9DELT</name>
<proteinExistence type="predicted"/>
<accession>A0A212KGX9</accession>
<protein>
    <recommendedName>
        <fullName evidence="3">Antitoxin Xre/MbcA/ParS-like toxin-binding domain-containing protein</fullName>
    </recommendedName>
</protein>
<reference evidence="2" key="1">
    <citation type="submission" date="2016-04" db="EMBL/GenBank/DDBJ databases">
        <authorList>
            <person name="Evans L.H."/>
            <person name="Alamgir A."/>
            <person name="Owens N."/>
            <person name="Weber N.D."/>
            <person name="Virtaneva K."/>
            <person name="Barbian K."/>
            <person name="Babar A."/>
            <person name="Rosenke K."/>
        </authorList>
    </citation>
    <scope>NUCLEOTIDE SEQUENCE</scope>
    <source>
        <strain evidence="2">86</strain>
    </source>
</reference>
<evidence type="ECO:0008006" key="3">
    <source>
        <dbReference type="Google" id="ProtNLM"/>
    </source>
</evidence>
<organism evidence="2">
    <name type="scientific">uncultured delta proteobacterium</name>
    <dbReference type="NCBI Taxonomy" id="34034"/>
    <lineage>
        <taxon>Bacteria</taxon>
        <taxon>Deltaproteobacteria</taxon>
        <taxon>environmental samples</taxon>
    </lineage>
</organism>
<gene>
    <name evidence="2" type="ORF">KL86DPRO_70123</name>
</gene>
<dbReference type="EMBL" id="FLUQ01000007">
    <property type="protein sequence ID" value="SBW10996.1"/>
    <property type="molecule type" value="Genomic_DNA"/>
</dbReference>
<evidence type="ECO:0000256" key="1">
    <source>
        <dbReference type="SAM" id="MobiDB-lite"/>
    </source>
</evidence>
<evidence type="ECO:0000313" key="2">
    <source>
        <dbReference type="EMBL" id="SBW10996.1"/>
    </source>
</evidence>
<feature type="compositionally biased region" description="Basic and acidic residues" evidence="1">
    <location>
        <begin position="172"/>
        <end position="186"/>
    </location>
</feature>